<dbReference type="SUPFAM" id="SSF51161">
    <property type="entry name" value="Trimeric LpxA-like enzymes"/>
    <property type="match status" value="1"/>
</dbReference>
<dbReference type="PANTHER" id="PTHR43378:SF2">
    <property type="entry name" value="UDP-3-O-ACYLGLUCOSAMINE N-ACYLTRANSFERASE 1, MITOCHONDRIAL-RELATED"/>
    <property type="match status" value="1"/>
</dbReference>
<comment type="catalytic activity">
    <reaction evidence="7">
        <text>a UDP-3-O-[(3R)-3-hydroxyacyl]-alpha-D-glucosamine + a (3R)-hydroxyacyl-[ACP] = a UDP-2-N,3-O-bis[(3R)-3-hydroxyacyl]-alpha-D-glucosamine + holo-[ACP] + H(+)</text>
        <dbReference type="Rhea" id="RHEA:53836"/>
        <dbReference type="Rhea" id="RHEA-COMP:9685"/>
        <dbReference type="Rhea" id="RHEA-COMP:9945"/>
        <dbReference type="ChEBI" id="CHEBI:15378"/>
        <dbReference type="ChEBI" id="CHEBI:64479"/>
        <dbReference type="ChEBI" id="CHEBI:78827"/>
        <dbReference type="ChEBI" id="CHEBI:137740"/>
        <dbReference type="ChEBI" id="CHEBI:137748"/>
        <dbReference type="EC" id="2.3.1.191"/>
    </reaction>
</comment>
<dbReference type="InterPro" id="IPR011004">
    <property type="entry name" value="Trimer_LpxA-like_sf"/>
</dbReference>
<dbReference type="Pfam" id="PF14602">
    <property type="entry name" value="Hexapep_2"/>
    <property type="match status" value="1"/>
</dbReference>
<dbReference type="GO" id="GO:0103118">
    <property type="term" value="F:UDP-3-O-[(3R)-3-hydroxyacyl]-glucosamine N-acyltransferase activity"/>
    <property type="evidence" value="ECO:0007669"/>
    <property type="project" value="UniProtKB-EC"/>
</dbReference>
<feature type="domain" description="UDP-3-O-[3-hydroxymyristoyl] glucosamine N-acyltransferase non-repeat region" evidence="8">
    <location>
        <begin position="35"/>
        <end position="99"/>
    </location>
</feature>
<dbReference type="Pfam" id="PF00132">
    <property type="entry name" value="Hexapep"/>
    <property type="match status" value="1"/>
</dbReference>
<dbReference type="AlphaFoldDB" id="A0A937ARG7"/>
<evidence type="ECO:0000256" key="1">
    <source>
        <dbReference type="ARBA" id="ARBA00022516"/>
    </source>
</evidence>
<keyword evidence="2 7" id="KW-0441">Lipid A biosynthesis</keyword>
<keyword evidence="5 7" id="KW-0443">Lipid metabolism</keyword>
<evidence type="ECO:0000256" key="7">
    <source>
        <dbReference type="HAMAP-Rule" id="MF_00523"/>
    </source>
</evidence>
<sequence length="356" mass="37869">MQRSSFFPPHEGFPLIRLAEIIGAVLSDESFGEIMVFSLSPIQRAVKGDISYVVSRKFLDKIEMCKASAIICSSDVMPFIPRHIPCLLSDNPDLAFAVAGSLLYPKAMRLQPVSGLKEGISPRAFVEKDVKLEKDIIIEPMATIGSGVEIGSGTYIGPGSVVGSGVKIGRNCSIGANVSIFSSFIGNDVILHAGARIGSDGFGYARSASKIHKIVQIGRVIIQDKVEIGANSTIDRGTMDDTIIGEGTKIDNQVQIGHNVHIGMKCIIISLVGIAGSTRIGDNVLIAGQCGIVGHINIGDGVQIAAKSGVVRDLPAGKKYGGFPARPIGEHLRDMASILSQSNKRYQEKMKEDNGQ</sequence>
<comment type="pathway">
    <text evidence="7">Bacterial outer membrane biogenesis; LPS lipid A biosynthesis.</text>
</comment>
<comment type="function">
    <text evidence="7">Catalyzes the N-acylation of UDP-3-O-acylglucosamine using 3-hydroxyacyl-ACP as the acyl donor. Is involved in the biosynthesis of lipid A, a phosphorylated glycolipid that anchors the lipopolysaccharide to the outer membrane of the cell.</text>
</comment>
<keyword evidence="3 7" id="KW-0808">Transferase</keyword>
<evidence type="ECO:0000256" key="3">
    <source>
        <dbReference type="ARBA" id="ARBA00022679"/>
    </source>
</evidence>
<keyword evidence="4 7" id="KW-0677">Repeat</keyword>
<dbReference type="GO" id="GO:0016020">
    <property type="term" value="C:membrane"/>
    <property type="evidence" value="ECO:0007669"/>
    <property type="project" value="GOC"/>
</dbReference>
<dbReference type="PANTHER" id="PTHR43378">
    <property type="entry name" value="UDP-3-O-ACYLGLUCOSAMINE N-ACYLTRANSFERASE"/>
    <property type="match status" value="1"/>
</dbReference>
<dbReference type="InterPro" id="IPR020573">
    <property type="entry name" value="UDP_GlcNAc_AcTrfase_non-rep"/>
</dbReference>
<evidence type="ECO:0000256" key="4">
    <source>
        <dbReference type="ARBA" id="ARBA00022737"/>
    </source>
</evidence>
<dbReference type="GO" id="GO:0016410">
    <property type="term" value="F:N-acyltransferase activity"/>
    <property type="evidence" value="ECO:0007669"/>
    <property type="project" value="InterPro"/>
</dbReference>
<organism evidence="9 10">
    <name type="scientific">Candidatus Liberibacter ctenarytainae</name>
    <dbReference type="NCBI Taxonomy" id="2020335"/>
    <lineage>
        <taxon>Bacteria</taxon>
        <taxon>Pseudomonadati</taxon>
        <taxon>Pseudomonadota</taxon>
        <taxon>Alphaproteobacteria</taxon>
        <taxon>Hyphomicrobiales</taxon>
        <taxon>Rhizobiaceae</taxon>
        <taxon>Liberibacter</taxon>
    </lineage>
</organism>
<dbReference type="Gene3D" id="2.160.10.10">
    <property type="entry name" value="Hexapeptide repeat proteins"/>
    <property type="match status" value="1"/>
</dbReference>
<dbReference type="EMBL" id="SEOL01000001">
    <property type="protein sequence ID" value="MBL0848705.1"/>
    <property type="molecule type" value="Genomic_DNA"/>
</dbReference>
<dbReference type="InterPro" id="IPR007691">
    <property type="entry name" value="LpxD"/>
</dbReference>
<evidence type="ECO:0000256" key="5">
    <source>
        <dbReference type="ARBA" id="ARBA00023098"/>
    </source>
</evidence>
<gene>
    <name evidence="7 9" type="primary">lpxD</name>
    <name evidence="9" type="ORF">EU981_01185</name>
</gene>
<dbReference type="EC" id="2.3.1.191" evidence="7"/>
<protein>
    <recommendedName>
        <fullName evidence="7">UDP-3-O-acylglucosamine N-acyltransferase</fullName>
        <ecNumber evidence="7">2.3.1.191</ecNumber>
    </recommendedName>
</protein>
<comment type="similarity">
    <text evidence="7">Belongs to the transferase hexapeptide repeat family. LpxD subfamily.</text>
</comment>
<dbReference type="HAMAP" id="MF_00523">
    <property type="entry name" value="LpxD"/>
    <property type="match status" value="1"/>
</dbReference>
<dbReference type="NCBIfam" id="TIGR01853">
    <property type="entry name" value="lipid_A_lpxD"/>
    <property type="match status" value="1"/>
</dbReference>
<dbReference type="Pfam" id="PF04613">
    <property type="entry name" value="LpxD"/>
    <property type="match status" value="1"/>
</dbReference>
<accession>A0A937ARG7</accession>
<keyword evidence="1 7" id="KW-0444">Lipid biosynthesis</keyword>
<reference evidence="9" key="1">
    <citation type="submission" date="2019-02" db="EMBL/GenBank/DDBJ databases">
        <title>A novel Candidatus Liberibacter species associated with the New Zealand native fuchsia psyllid, Ctenarytaina fuchsiae.</title>
        <authorList>
            <person name="Thompson S.M."/>
            <person name="Jorgensen N."/>
            <person name="David C."/>
            <person name="Bulman S.R."/>
            <person name="Smith G.R."/>
        </authorList>
    </citation>
    <scope>NUCLEOTIDE SEQUENCE</scope>
    <source>
        <strain evidence="9">Oxford</strain>
    </source>
</reference>
<evidence type="ECO:0000256" key="2">
    <source>
        <dbReference type="ARBA" id="ARBA00022556"/>
    </source>
</evidence>
<dbReference type="Gene3D" id="3.40.1390.10">
    <property type="entry name" value="MurE/MurF, N-terminal domain"/>
    <property type="match status" value="1"/>
</dbReference>
<comment type="subunit">
    <text evidence="7">Homotrimer.</text>
</comment>
<feature type="active site" description="Proton acceptor" evidence="7">
    <location>
        <position position="258"/>
    </location>
</feature>
<dbReference type="NCBIfam" id="NF002060">
    <property type="entry name" value="PRK00892.1"/>
    <property type="match status" value="1"/>
</dbReference>
<comment type="caution">
    <text evidence="9">The sequence shown here is derived from an EMBL/GenBank/DDBJ whole genome shotgun (WGS) entry which is preliminary data.</text>
</comment>
<proteinExistence type="inferred from homology"/>
<dbReference type="CDD" id="cd03352">
    <property type="entry name" value="LbH_LpxD"/>
    <property type="match status" value="1"/>
</dbReference>
<dbReference type="InterPro" id="IPR001451">
    <property type="entry name" value="Hexapep"/>
</dbReference>
<evidence type="ECO:0000256" key="6">
    <source>
        <dbReference type="ARBA" id="ARBA00023315"/>
    </source>
</evidence>
<evidence type="ECO:0000313" key="9">
    <source>
        <dbReference type="EMBL" id="MBL0848705.1"/>
    </source>
</evidence>
<name>A0A937ARG7_9HYPH</name>
<evidence type="ECO:0000313" key="10">
    <source>
        <dbReference type="Proteomes" id="UP000736856"/>
    </source>
</evidence>
<dbReference type="GO" id="GO:0009245">
    <property type="term" value="P:lipid A biosynthetic process"/>
    <property type="evidence" value="ECO:0007669"/>
    <property type="project" value="UniProtKB-UniRule"/>
</dbReference>
<dbReference type="Proteomes" id="UP000736856">
    <property type="component" value="Unassembled WGS sequence"/>
</dbReference>
<keyword evidence="6 7" id="KW-0012">Acyltransferase</keyword>
<evidence type="ECO:0000259" key="8">
    <source>
        <dbReference type="Pfam" id="PF04613"/>
    </source>
</evidence>